<dbReference type="PANTHER" id="PTHR11787:SF4">
    <property type="entry name" value="CHM, RAB ESCORT PROTEIN 1"/>
    <property type="match status" value="1"/>
</dbReference>
<keyword evidence="4" id="KW-1185">Reference proteome</keyword>
<protein>
    <recommendedName>
        <fullName evidence="2">Rab proteins geranylgeranyltransferase</fullName>
    </recommendedName>
</protein>
<proteinExistence type="inferred from homology"/>
<dbReference type="Gene3D" id="1.10.405.10">
    <property type="entry name" value="Guanine Nucleotide Dissociation Inhibitor, domain 1"/>
    <property type="match status" value="1"/>
</dbReference>
<dbReference type="VEuPathDB" id="FungiDB:MCYG_00585"/>
<dbReference type="PIRSF" id="PIRSF037514">
    <property type="entry name" value="Rab_ger_ger_transf_A_fun"/>
    <property type="match status" value="1"/>
</dbReference>
<sequence length="517" mass="56908">MLDLNTLDGSTWDVVISGTGLPQAVLALALSRSGKKILHIDKNDYYGGSEAAFSLQEAEEWVKKVDQVPNSMPFESASISRPTFSEGEKSQLSFSRAYTLSLSPQLLFSQSRFLPSLVSSKVYRQLEFQAVGSWWIYQRGADSESARLRRVPSSREDVFTDDTMSMKSKRSLMKLLRQLIPHGKDEDAEPDQVGDRDILFQDLLETKYRIPCDLFDPLLSLSLSLKSIDKTSSVDAIPNIKRHLTSIGVFGPGFGAVFTKWGGGAEISQAACRACAVGGGIYALGKEIKKVDVLTDDSENEKLQIHLTNNESVKSRYVVGSTWDLPGQIHRARGLPYSALTRAILVVDSSLEILFPPTSENGPIPAGAVVTIPSPNSGPPTYLLIHSSDTGECPLGQCIIYGYVLLPAAEGRPVLEHAVDHILKSADVNAKVLWRAYFTQLGRLGDEKVTDEFLRGAHDHVFTFPAPALDLAFEDGLIDQVKLVWKAIMGDAADENDFLKFDDREGIIDEEEVRETI</sequence>
<dbReference type="GO" id="GO:0005829">
    <property type="term" value="C:cytosol"/>
    <property type="evidence" value="ECO:0007669"/>
    <property type="project" value="TreeGrafter"/>
</dbReference>
<dbReference type="GO" id="GO:0005092">
    <property type="term" value="F:GDP-dissociation inhibitor activity"/>
    <property type="evidence" value="ECO:0007669"/>
    <property type="project" value="UniProtKB-UniRule"/>
</dbReference>
<dbReference type="GO" id="GO:0005968">
    <property type="term" value="C:Rab-protein geranylgeranyltransferase complex"/>
    <property type="evidence" value="ECO:0007669"/>
    <property type="project" value="TreeGrafter"/>
</dbReference>
<dbReference type="RefSeq" id="XP_002850481.1">
    <property type="nucleotide sequence ID" value="XM_002850435.1"/>
</dbReference>
<gene>
    <name evidence="3" type="ORF">MCYG_00585</name>
</gene>
<dbReference type="PRINTS" id="PR00891">
    <property type="entry name" value="RABGDIREP"/>
</dbReference>
<evidence type="ECO:0000256" key="2">
    <source>
        <dbReference type="PIRNR" id="PIRNR037514"/>
    </source>
</evidence>
<reference evidence="4" key="1">
    <citation type="journal article" date="2012" name="MBio">
        <title>Comparative genome analysis of Trichophyton rubrum and related dermatophytes reveals candidate genes involved in infection.</title>
        <authorList>
            <person name="Martinez D.A."/>
            <person name="Oliver B.G."/>
            <person name="Graeser Y."/>
            <person name="Goldberg J.M."/>
            <person name="Li W."/>
            <person name="Martinez-Rossi N.M."/>
            <person name="Monod M."/>
            <person name="Shelest E."/>
            <person name="Barton R.C."/>
            <person name="Birch E."/>
            <person name="Brakhage A.A."/>
            <person name="Chen Z."/>
            <person name="Gurr S.J."/>
            <person name="Heiman D."/>
            <person name="Heitman J."/>
            <person name="Kosti I."/>
            <person name="Rossi A."/>
            <person name="Saif S."/>
            <person name="Samalova M."/>
            <person name="Saunders C.W."/>
            <person name="Shea T."/>
            <person name="Summerbell R.C."/>
            <person name="Xu J."/>
            <person name="Young S."/>
            <person name="Zeng Q."/>
            <person name="Birren B.W."/>
            <person name="Cuomo C.A."/>
            <person name="White T.C."/>
        </authorList>
    </citation>
    <scope>NUCLEOTIDE SEQUENCE [LARGE SCALE GENOMIC DNA]</scope>
    <source>
        <strain evidence="4">ATCC MYA-4605 / CBS 113480</strain>
    </source>
</reference>
<dbReference type="STRING" id="554155.C5FD13"/>
<dbReference type="InterPro" id="IPR017230">
    <property type="entry name" value="Mrs6"/>
</dbReference>
<dbReference type="Pfam" id="PF00996">
    <property type="entry name" value="GDI"/>
    <property type="match status" value="1"/>
</dbReference>
<dbReference type="EMBL" id="DS995701">
    <property type="protein sequence ID" value="EEQ27697.1"/>
    <property type="molecule type" value="Genomic_DNA"/>
</dbReference>
<dbReference type="Gene3D" id="3.50.50.60">
    <property type="entry name" value="FAD/NAD(P)-binding domain"/>
    <property type="match status" value="1"/>
</dbReference>
<evidence type="ECO:0000256" key="1">
    <source>
        <dbReference type="ARBA" id="ARBA00005593"/>
    </source>
</evidence>
<dbReference type="InterPro" id="IPR018203">
    <property type="entry name" value="GDP_dissociation_inhibitor"/>
</dbReference>
<dbReference type="GO" id="GO:0016192">
    <property type="term" value="P:vesicle-mediated transport"/>
    <property type="evidence" value="ECO:0007669"/>
    <property type="project" value="TreeGrafter"/>
</dbReference>
<dbReference type="AlphaFoldDB" id="C5FD13"/>
<dbReference type="GO" id="GO:0005634">
    <property type="term" value="C:nucleus"/>
    <property type="evidence" value="ECO:0007669"/>
    <property type="project" value="TreeGrafter"/>
</dbReference>
<evidence type="ECO:0000313" key="4">
    <source>
        <dbReference type="Proteomes" id="UP000002035"/>
    </source>
</evidence>
<dbReference type="Gene3D" id="3.30.519.10">
    <property type="entry name" value="Guanine Nucleotide Dissociation Inhibitor, domain 2"/>
    <property type="match status" value="1"/>
</dbReference>
<dbReference type="InterPro" id="IPR036188">
    <property type="entry name" value="FAD/NAD-bd_sf"/>
</dbReference>
<dbReference type="GeneID" id="9225706"/>
<dbReference type="OrthoDB" id="1923006at2759"/>
<comment type="similarity">
    <text evidence="1 2">Belongs to the Rab GDI family.</text>
</comment>
<name>C5FD13_ARTOC</name>
<dbReference type="PANTHER" id="PTHR11787">
    <property type="entry name" value="RAB GDP-DISSOCIATION INHIBITOR"/>
    <property type="match status" value="1"/>
</dbReference>
<accession>C5FD13</accession>
<dbReference type="Proteomes" id="UP000002035">
    <property type="component" value="Unassembled WGS sequence"/>
</dbReference>
<evidence type="ECO:0000313" key="3">
    <source>
        <dbReference type="EMBL" id="EEQ27697.1"/>
    </source>
</evidence>
<dbReference type="SUPFAM" id="SSF51905">
    <property type="entry name" value="FAD/NAD(P)-binding domain"/>
    <property type="match status" value="1"/>
</dbReference>
<dbReference type="OMA" id="HQYLEFQ"/>
<dbReference type="GO" id="GO:0007264">
    <property type="term" value="P:small GTPase-mediated signal transduction"/>
    <property type="evidence" value="ECO:0007669"/>
    <property type="project" value="UniProtKB-UniRule"/>
</dbReference>
<dbReference type="eggNOG" id="KOG1439">
    <property type="taxonomic scope" value="Eukaryota"/>
</dbReference>
<dbReference type="HOGENOM" id="CLU_021695_3_1_1"/>
<organism evidence="3 4">
    <name type="scientific">Arthroderma otae (strain ATCC MYA-4605 / CBS 113480)</name>
    <name type="common">Microsporum canis</name>
    <dbReference type="NCBI Taxonomy" id="554155"/>
    <lineage>
        <taxon>Eukaryota</taxon>
        <taxon>Fungi</taxon>
        <taxon>Dikarya</taxon>
        <taxon>Ascomycota</taxon>
        <taxon>Pezizomycotina</taxon>
        <taxon>Eurotiomycetes</taxon>
        <taxon>Eurotiomycetidae</taxon>
        <taxon>Onygenales</taxon>
        <taxon>Arthrodermataceae</taxon>
        <taxon>Microsporum</taxon>
    </lineage>
</organism>